<accession>A0A6J4HQ20</accession>
<dbReference type="InterPro" id="IPR003594">
    <property type="entry name" value="HATPase_dom"/>
</dbReference>
<evidence type="ECO:0000259" key="5">
    <source>
        <dbReference type="PROSITE" id="PS50109"/>
    </source>
</evidence>
<organism evidence="6">
    <name type="scientific">uncultured Chloroflexia bacterium</name>
    <dbReference type="NCBI Taxonomy" id="1672391"/>
    <lineage>
        <taxon>Bacteria</taxon>
        <taxon>Bacillati</taxon>
        <taxon>Chloroflexota</taxon>
        <taxon>Chloroflexia</taxon>
        <taxon>environmental samples</taxon>
    </lineage>
</organism>
<evidence type="ECO:0000256" key="2">
    <source>
        <dbReference type="ARBA" id="ARBA00022777"/>
    </source>
</evidence>
<keyword evidence="1" id="KW-0808">Transferase</keyword>
<dbReference type="Gene3D" id="3.30.565.10">
    <property type="entry name" value="Histidine kinase-like ATPase, C-terminal domain"/>
    <property type="match status" value="1"/>
</dbReference>
<dbReference type="PANTHER" id="PTHR24421:SF55">
    <property type="entry name" value="SENSOR HISTIDINE KINASE YDFH"/>
    <property type="match status" value="1"/>
</dbReference>
<dbReference type="Pfam" id="PF07730">
    <property type="entry name" value="HisKA_3"/>
    <property type="match status" value="1"/>
</dbReference>
<evidence type="ECO:0000256" key="3">
    <source>
        <dbReference type="ARBA" id="ARBA00023012"/>
    </source>
</evidence>
<proteinExistence type="predicted"/>
<dbReference type="GO" id="GO:0016020">
    <property type="term" value="C:membrane"/>
    <property type="evidence" value="ECO:0007669"/>
    <property type="project" value="InterPro"/>
</dbReference>
<keyword evidence="3" id="KW-0902">Two-component regulatory system</keyword>
<dbReference type="CDD" id="cd16917">
    <property type="entry name" value="HATPase_UhpB-NarQ-NarX-like"/>
    <property type="match status" value="1"/>
</dbReference>
<evidence type="ECO:0000256" key="1">
    <source>
        <dbReference type="ARBA" id="ARBA00022679"/>
    </source>
</evidence>
<dbReference type="AlphaFoldDB" id="A0A6J4HQ20"/>
<evidence type="ECO:0000313" key="6">
    <source>
        <dbReference type="EMBL" id="CAA9228717.1"/>
    </source>
</evidence>
<dbReference type="Gene3D" id="1.20.5.1930">
    <property type="match status" value="1"/>
</dbReference>
<name>A0A6J4HQ20_9CHLR</name>
<feature type="domain" description="Histidine kinase" evidence="5">
    <location>
        <begin position="86"/>
        <end position="285"/>
    </location>
</feature>
<dbReference type="InterPro" id="IPR050482">
    <property type="entry name" value="Sensor_HK_TwoCompSys"/>
</dbReference>
<keyword evidence="2" id="KW-0418">Kinase</keyword>
<dbReference type="PANTHER" id="PTHR24421">
    <property type="entry name" value="NITRATE/NITRITE SENSOR PROTEIN NARX-RELATED"/>
    <property type="match status" value="1"/>
</dbReference>
<evidence type="ECO:0000256" key="4">
    <source>
        <dbReference type="SAM" id="MobiDB-lite"/>
    </source>
</evidence>
<feature type="region of interest" description="Disordered" evidence="4">
    <location>
        <begin position="281"/>
        <end position="300"/>
    </location>
</feature>
<dbReference type="EMBL" id="CADCTR010000255">
    <property type="protein sequence ID" value="CAA9228717.1"/>
    <property type="molecule type" value="Genomic_DNA"/>
</dbReference>
<dbReference type="GO" id="GO:0000155">
    <property type="term" value="F:phosphorelay sensor kinase activity"/>
    <property type="evidence" value="ECO:0007669"/>
    <property type="project" value="InterPro"/>
</dbReference>
<sequence>RLLLFKWLMVLIPPLTVTASHNLPRHLLGHSENTLAETVLGTMLALTLAYLFAETMFAVLRKLQAEVVHRQQDILTMNAVMQERERLSRELHDGAAQLVAHLLLRLDTIKELVEVNRSQEARAELERLHDVANEIYEDVGESIAGLRTDVTERGVISAVQDYVDQFEERHHIPVSFRADTVADRLSPLAALQLFRLIQEALTNVRKHAAAEKASVTLASDGPDQLRVIIADDGQGFILGSPNVGKVQSLGLTSMRERVESLGGSFQVLSQSGEGTRVMATFPLPPTRNENDHAALADSPG</sequence>
<gene>
    <name evidence="6" type="ORF">AVDCRST_MAG93-789</name>
</gene>
<dbReference type="GO" id="GO:0046983">
    <property type="term" value="F:protein dimerization activity"/>
    <property type="evidence" value="ECO:0007669"/>
    <property type="project" value="InterPro"/>
</dbReference>
<dbReference type="InterPro" id="IPR011712">
    <property type="entry name" value="Sig_transdc_His_kin_sub3_dim/P"/>
</dbReference>
<feature type="non-terminal residue" evidence="6">
    <location>
        <position position="1"/>
    </location>
</feature>
<dbReference type="SMART" id="SM00387">
    <property type="entry name" value="HATPase_c"/>
    <property type="match status" value="1"/>
</dbReference>
<dbReference type="SUPFAM" id="SSF55874">
    <property type="entry name" value="ATPase domain of HSP90 chaperone/DNA topoisomerase II/histidine kinase"/>
    <property type="match status" value="1"/>
</dbReference>
<dbReference type="InterPro" id="IPR036890">
    <property type="entry name" value="HATPase_C_sf"/>
</dbReference>
<protein>
    <recommendedName>
        <fullName evidence="5">Histidine kinase domain-containing protein</fullName>
    </recommendedName>
</protein>
<dbReference type="Pfam" id="PF02518">
    <property type="entry name" value="HATPase_c"/>
    <property type="match status" value="1"/>
</dbReference>
<dbReference type="InterPro" id="IPR005467">
    <property type="entry name" value="His_kinase_dom"/>
</dbReference>
<reference evidence="6" key="1">
    <citation type="submission" date="2020-02" db="EMBL/GenBank/DDBJ databases">
        <authorList>
            <person name="Meier V. D."/>
        </authorList>
    </citation>
    <scope>NUCLEOTIDE SEQUENCE</scope>
    <source>
        <strain evidence="6">AVDCRST_MAG93</strain>
    </source>
</reference>
<dbReference type="PROSITE" id="PS50109">
    <property type="entry name" value="HIS_KIN"/>
    <property type="match status" value="1"/>
</dbReference>